<evidence type="ECO:0000256" key="6">
    <source>
        <dbReference type="SAM" id="Phobius"/>
    </source>
</evidence>
<evidence type="ECO:0000256" key="3">
    <source>
        <dbReference type="ARBA" id="ARBA00022692"/>
    </source>
</evidence>
<dbReference type="AlphaFoldDB" id="A0A511W7U7"/>
<feature type="transmembrane region" description="Helical" evidence="6">
    <location>
        <begin position="51"/>
        <end position="71"/>
    </location>
</feature>
<comment type="subcellular location">
    <subcellularLocation>
        <location evidence="1">Cell membrane</location>
        <topology evidence="1">Multi-pass membrane protein</topology>
    </subcellularLocation>
</comment>
<accession>A0A511W7U7</accession>
<evidence type="ECO:0000256" key="1">
    <source>
        <dbReference type="ARBA" id="ARBA00004651"/>
    </source>
</evidence>
<keyword evidence="2" id="KW-1003">Cell membrane</keyword>
<keyword evidence="4 6" id="KW-1133">Transmembrane helix</keyword>
<dbReference type="Pfam" id="PF06081">
    <property type="entry name" value="ArAE_1"/>
    <property type="match status" value="1"/>
</dbReference>
<evidence type="ECO:0000256" key="4">
    <source>
        <dbReference type="ARBA" id="ARBA00022989"/>
    </source>
</evidence>
<comment type="caution">
    <text evidence="7">The sequence shown here is derived from an EMBL/GenBank/DDBJ whole genome shotgun (WGS) entry which is preliminary data.</text>
</comment>
<dbReference type="EMBL" id="BJYA01000019">
    <property type="protein sequence ID" value="GEN46791.1"/>
    <property type="molecule type" value="Genomic_DNA"/>
</dbReference>
<keyword evidence="8" id="KW-1185">Reference proteome</keyword>
<gene>
    <name evidence="7" type="ORF">AHA02nite_25670</name>
</gene>
<evidence type="ECO:0000256" key="5">
    <source>
        <dbReference type="ARBA" id="ARBA00023136"/>
    </source>
</evidence>
<dbReference type="Proteomes" id="UP000321440">
    <property type="component" value="Unassembled WGS sequence"/>
</dbReference>
<evidence type="ECO:0000313" key="8">
    <source>
        <dbReference type="Proteomes" id="UP000321440"/>
    </source>
</evidence>
<dbReference type="PANTHER" id="PTHR30509:SF27">
    <property type="entry name" value="UPF0421 PROTEIN YGAE"/>
    <property type="match status" value="1"/>
</dbReference>
<keyword evidence="3 6" id="KW-0812">Transmembrane</keyword>
<dbReference type="OrthoDB" id="1653617at2"/>
<reference evidence="7 8" key="1">
    <citation type="submission" date="2019-07" db="EMBL/GenBank/DDBJ databases">
        <title>Whole genome shotgun sequence of Alkalibacillus haloalkaliphilus NBRC 103110.</title>
        <authorList>
            <person name="Hosoyama A."/>
            <person name="Uohara A."/>
            <person name="Ohji S."/>
            <person name="Ichikawa N."/>
        </authorList>
    </citation>
    <scope>NUCLEOTIDE SEQUENCE [LARGE SCALE GENOMIC DNA]</scope>
    <source>
        <strain evidence="7 8">NBRC 103110</strain>
    </source>
</reference>
<name>A0A511W7U7_9BACI</name>
<organism evidence="7 8">
    <name type="scientific">Alkalibacillus haloalkaliphilus</name>
    <dbReference type="NCBI Taxonomy" id="94136"/>
    <lineage>
        <taxon>Bacteria</taxon>
        <taxon>Bacillati</taxon>
        <taxon>Bacillota</taxon>
        <taxon>Bacilli</taxon>
        <taxon>Bacillales</taxon>
        <taxon>Bacillaceae</taxon>
        <taxon>Alkalibacillus</taxon>
    </lineage>
</organism>
<dbReference type="RefSeq" id="WP_146817920.1">
    <property type="nucleotide sequence ID" value="NZ_BJYA01000019.1"/>
</dbReference>
<dbReference type="PANTHER" id="PTHR30509">
    <property type="entry name" value="P-HYDROXYBENZOIC ACID EFFLUX PUMP SUBUNIT-RELATED"/>
    <property type="match status" value="1"/>
</dbReference>
<dbReference type="GO" id="GO:0005886">
    <property type="term" value="C:plasma membrane"/>
    <property type="evidence" value="ECO:0007669"/>
    <property type="project" value="UniProtKB-SubCell"/>
</dbReference>
<evidence type="ECO:0000313" key="7">
    <source>
        <dbReference type="EMBL" id="GEN46791.1"/>
    </source>
</evidence>
<proteinExistence type="predicted"/>
<keyword evidence="5 6" id="KW-0472">Membrane</keyword>
<feature type="transmembrane region" description="Helical" evidence="6">
    <location>
        <begin position="77"/>
        <end position="94"/>
    </location>
</feature>
<feature type="transmembrane region" description="Helical" evidence="6">
    <location>
        <begin position="12"/>
        <end position="39"/>
    </location>
</feature>
<protein>
    <submittedName>
        <fullName evidence="7">Membrane protein</fullName>
    </submittedName>
</protein>
<sequence>MKVGARAFKTGLATVVALYVASGFGFEAGVFAAAIAAVSSIQPSIYRSVQTIVEQVQANIIGAILAIVLVLSVGNEPFIIGFGIVTVIAICMILKMKEDTTFIAIIAVIAIMDTTEMPFLEFAGIRFSSIFIGIVSAFVVNLAFLPPKYETKLFEDINRTTSDILQWIRVTTRHLSDQPALKKEIDRLSADLSKVDQTYHLFSEERTYSRKKGYERARKLVLFRQLIHTSNKSFLVLNTLHRMDDDIENIPRDINKQIIEEVDKTLHTHEKLILMYLGRIRKKEVDPLEKIHEPDIPKLVDQLLKVYEEDDQDRLKLLPLASTLMDYHNELVHLKKLLRSYQNSSHN</sequence>
<evidence type="ECO:0000256" key="2">
    <source>
        <dbReference type="ARBA" id="ARBA00022475"/>
    </source>
</evidence>
<feature type="transmembrane region" description="Helical" evidence="6">
    <location>
        <begin position="125"/>
        <end position="145"/>
    </location>
</feature>
<dbReference type="InterPro" id="IPR010343">
    <property type="entry name" value="ArAE_1"/>
</dbReference>